<sequence length="410" mass="46368">MAPCEHTFCVSQLFVTSALREISSSSSLRIDFCKNGSFVGHSLFLFLTLLLCLRPPQSKRPEVVVYGLMESLFIKVVCIGFFITCVTVFYEEVVEFVQLQTYGNPYWLNISQLPEECSCDEGKTRNCYPKPDDSQFCGKCFATCPDVETELADEPEKKRSDDLVFGLSASIHDVNRLLVLIASIHRNFPTTKLIIFDHANGTSLENQLISIRNVEVVNFKNRGLGKSANTPFYLQEILTHHSNVLWLTHDVEILNTKLMQAGPFRKSSKFSVTYISHDKRRKVTSSGYRPYFPSSSLMPHFPMAILLKNDARNLIRWVEKCALTPECWKCDTSSGVTEDCTWMVLHQVASDAEQFRFLGDTNGSITKQSWGPPECDLYCTLWLIGITLVSFVAFGVLALVLLKKSTKKTK</sequence>
<dbReference type="eggNOG" id="ENOG502TFTC">
    <property type="taxonomic scope" value="Eukaryota"/>
</dbReference>
<evidence type="ECO:0000313" key="3">
    <source>
        <dbReference type="Proteomes" id="UP000008068"/>
    </source>
</evidence>
<feature type="transmembrane region" description="Helical" evidence="1">
    <location>
        <begin position="381"/>
        <end position="402"/>
    </location>
</feature>
<dbReference type="HOGENOM" id="CLU_671270_0_0_1"/>
<accession>G0M6Z6</accession>
<evidence type="ECO:0000256" key="1">
    <source>
        <dbReference type="SAM" id="Phobius"/>
    </source>
</evidence>
<dbReference type="FunCoup" id="G0M6Z6">
    <property type="interactions" value="949"/>
</dbReference>
<reference evidence="3" key="1">
    <citation type="submission" date="2011-07" db="EMBL/GenBank/DDBJ databases">
        <authorList>
            <consortium name="Caenorhabditis brenneri Sequencing and Analysis Consortium"/>
            <person name="Wilson R.K."/>
        </authorList>
    </citation>
    <scope>NUCLEOTIDE SEQUENCE [LARGE SCALE GENOMIC DNA]</scope>
    <source>
        <strain evidence="3">PB2801</strain>
    </source>
</reference>
<dbReference type="Proteomes" id="UP000008068">
    <property type="component" value="Unassembled WGS sequence"/>
</dbReference>
<keyword evidence="3" id="KW-1185">Reference proteome</keyword>
<evidence type="ECO:0000313" key="2">
    <source>
        <dbReference type="EMBL" id="EGT30351.1"/>
    </source>
</evidence>
<dbReference type="EMBL" id="GL379786">
    <property type="protein sequence ID" value="EGT30351.1"/>
    <property type="molecule type" value="Genomic_DNA"/>
</dbReference>
<keyword evidence="1" id="KW-1133">Transmembrane helix</keyword>
<protein>
    <submittedName>
        <fullName evidence="2">Uncharacterized protein</fullName>
    </submittedName>
</protein>
<keyword evidence="1" id="KW-0472">Membrane</keyword>
<dbReference type="InParanoid" id="G0M6Z6"/>
<dbReference type="AlphaFoldDB" id="G0M6Z6"/>
<proteinExistence type="predicted"/>
<name>G0M6Z6_CAEBE</name>
<organism evidence="3">
    <name type="scientific">Caenorhabditis brenneri</name>
    <name type="common">Nematode worm</name>
    <dbReference type="NCBI Taxonomy" id="135651"/>
    <lineage>
        <taxon>Eukaryota</taxon>
        <taxon>Metazoa</taxon>
        <taxon>Ecdysozoa</taxon>
        <taxon>Nematoda</taxon>
        <taxon>Chromadorea</taxon>
        <taxon>Rhabditida</taxon>
        <taxon>Rhabditina</taxon>
        <taxon>Rhabditomorpha</taxon>
        <taxon>Rhabditoidea</taxon>
        <taxon>Rhabditidae</taxon>
        <taxon>Peloderinae</taxon>
        <taxon>Caenorhabditis</taxon>
    </lineage>
</organism>
<dbReference type="OMA" id="EDCTWMV"/>
<dbReference type="OrthoDB" id="5826764at2759"/>
<keyword evidence="1" id="KW-0812">Transmembrane</keyword>
<gene>
    <name evidence="2" type="ORF">CAEBREN_22768</name>
</gene>